<dbReference type="Pfam" id="PF13855">
    <property type="entry name" value="LRR_8"/>
    <property type="match status" value="1"/>
</dbReference>
<keyword evidence="8" id="KW-0418">Kinase</keyword>
<dbReference type="AlphaFoldDB" id="A0A7J7C3I5"/>
<dbReference type="InterPro" id="IPR032675">
    <property type="entry name" value="LRR_dom_sf"/>
</dbReference>
<evidence type="ECO:0000259" key="7">
    <source>
        <dbReference type="Pfam" id="PF12819"/>
    </source>
</evidence>
<comment type="subcellular location">
    <subcellularLocation>
        <location evidence="1">Membrane</location>
        <topology evidence="1">Single-pass membrane protein</topology>
    </subcellularLocation>
</comment>
<name>A0A7J7C3I5_TRIWF</name>
<keyword evidence="3" id="KW-0732">Signal</keyword>
<feature type="transmembrane region" description="Helical" evidence="6">
    <location>
        <begin position="542"/>
        <end position="563"/>
    </location>
</feature>
<keyword evidence="2 6" id="KW-0812">Transmembrane</keyword>
<gene>
    <name evidence="8" type="ORF">HS088_TW21G00842</name>
</gene>
<evidence type="ECO:0000256" key="1">
    <source>
        <dbReference type="ARBA" id="ARBA00004167"/>
    </source>
</evidence>
<sequence>MELNLGCPHKLCSLTAAPWVMRISCGARENVKTPPTNTLWFKDFAYTGGIFTNATRPSYISPPLKTLRYFPMSGGPENCYNIKRVPKGHYSVRVFFGLVGQPNFDNEPLFDVSVEGTQIYSLKSGWTSQDDQVFTEAFVFLTDGTASICFHSTGHGDPAILSVEILQIDNNAYNFGPEWGRGTILRTAMRLSSGDGKPKFDVDYNGDPWGGDRFWNPITSFGQNSDHPRSTESSIKNASNAPNFYPEALYQTALVSTDSEPDLTYTMDVDPNRNYSIWLHFAEIDASVTDVGQRVFDIIINGDTAFKDVDIVKMSGDRYTALVLNTTVAVDGRTLTINLHPKVGSHAIINAIEVFEIIIAESKTLPEEVSALQTLKTALGLPLRFGWNGDPCVPQQHPWSGVDCHLDSTRSKWFIDGLGLDNQGLRGLLPNDISRLRHLQSINLSGNNIHGTIPSSLGTIASLEVLDLSYNLFNGSIPESLGQLTSLQRLYLNGNSLSGRVSATLGARLLHRASFNFTDNAGLCGIPGLPTCGPHLSPGAKVGIAFGASVAFLLIVICSMCWWKRRQNILRTQQIAARGAPYAKARTQLSHDIQLTRHYNHGHVKTASENGPSLLS</sequence>
<accession>A0A7J7C3I5</accession>
<dbReference type="Pfam" id="PF12819">
    <property type="entry name" value="Malectin_like"/>
    <property type="match status" value="1"/>
</dbReference>
<reference evidence="8 9" key="1">
    <citation type="journal article" date="2020" name="Nat. Commun.">
        <title>Genome of Tripterygium wilfordii and identification of cytochrome P450 involved in triptolide biosynthesis.</title>
        <authorList>
            <person name="Tu L."/>
            <person name="Su P."/>
            <person name="Zhang Z."/>
            <person name="Gao L."/>
            <person name="Wang J."/>
            <person name="Hu T."/>
            <person name="Zhou J."/>
            <person name="Zhang Y."/>
            <person name="Zhao Y."/>
            <person name="Liu Y."/>
            <person name="Song Y."/>
            <person name="Tong Y."/>
            <person name="Lu Y."/>
            <person name="Yang J."/>
            <person name="Xu C."/>
            <person name="Jia M."/>
            <person name="Peters R.J."/>
            <person name="Huang L."/>
            <person name="Gao W."/>
        </authorList>
    </citation>
    <scope>NUCLEOTIDE SEQUENCE [LARGE SCALE GENOMIC DNA]</scope>
    <source>
        <strain evidence="9">cv. XIE 37</strain>
        <tissue evidence="8">Leaf</tissue>
    </source>
</reference>
<feature type="domain" description="Malectin-like" evidence="7">
    <location>
        <begin position="23"/>
        <end position="356"/>
    </location>
</feature>
<dbReference type="GO" id="GO:0016301">
    <property type="term" value="F:kinase activity"/>
    <property type="evidence" value="ECO:0007669"/>
    <property type="project" value="UniProtKB-KW"/>
</dbReference>
<organism evidence="8 9">
    <name type="scientific">Tripterygium wilfordii</name>
    <name type="common">Thunder God vine</name>
    <dbReference type="NCBI Taxonomy" id="458696"/>
    <lineage>
        <taxon>Eukaryota</taxon>
        <taxon>Viridiplantae</taxon>
        <taxon>Streptophyta</taxon>
        <taxon>Embryophyta</taxon>
        <taxon>Tracheophyta</taxon>
        <taxon>Spermatophyta</taxon>
        <taxon>Magnoliopsida</taxon>
        <taxon>eudicotyledons</taxon>
        <taxon>Gunneridae</taxon>
        <taxon>Pentapetalae</taxon>
        <taxon>rosids</taxon>
        <taxon>fabids</taxon>
        <taxon>Celastrales</taxon>
        <taxon>Celastraceae</taxon>
        <taxon>Tripterygium</taxon>
    </lineage>
</organism>
<proteinExistence type="predicted"/>
<dbReference type="Gene3D" id="3.80.10.10">
    <property type="entry name" value="Ribonuclease Inhibitor"/>
    <property type="match status" value="1"/>
</dbReference>
<dbReference type="PANTHER" id="PTHR45631:SF181">
    <property type="entry name" value="RECEPTOR-LIKE PROTEIN 4"/>
    <property type="match status" value="1"/>
</dbReference>
<dbReference type="InterPro" id="IPR024788">
    <property type="entry name" value="Malectin-like_Carb-bd_dom"/>
</dbReference>
<keyword evidence="4 6" id="KW-1133">Transmembrane helix</keyword>
<keyword evidence="8" id="KW-0808">Transferase</keyword>
<dbReference type="FunCoup" id="A0A7J7C3I5">
    <property type="interactions" value="3084"/>
</dbReference>
<dbReference type="InParanoid" id="A0A7J7C3I5"/>
<evidence type="ECO:0000256" key="3">
    <source>
        <dbReference type="ARBA" id="ARBA00022729"/>
    </source>
</evidence>
<dbReference type="GO" id="GO:0016020">
    <property type="term" value="C:membrane"/>
    <property type="evidence" value="ECO:0007669"/>
    <property type="project" value="UniProtKB-SubCell"/>
</dbReference>
<keyword evidence="5 6" id="KW-0472">Membrane</keyword>
<keyword evidence="9" id="KW-1185">Reference proteome</keyword>
<evidence type="ECO:0000313" key="8">
    <source>
        <dbReference type="EMBL" id="KAF5728692.1"/>
    </source>
</evidence>
<dbReference type="Gene3D" id="2.60.120.430">
    <property type="entry name" value="Galactose-binding lectin"/>
    <property type="match status" value="1"/>
</dbReference>
<dbReference type="FunFam" id="2.60.120.430:FF:000009">
    <property type="entry name" value="Receptor like protein 4"/>
    <property type="match status" value="1"/>
</dbReference>
<dbReference type="PANTHER" id="PTHR45631">
    <property type="entry name" value="OS07G0107800 PROTEIN-RELATED"/>
    <property type="match status" value="1"/>
</dbReference>
<dbReference type="Proteomes" id="UP000593562">
    <property type="component" value="Unassembled WGS sequence"/>
</dbReference>
<evidence type="ECO:0000313" key="9">
    <source>
        <dbReference type="Proteomes" id="UP000593562"/>
    </source>
</evidence>
<evidence type="ECO:0000256" key="5">
    <source>
        <dbReference type="ARBA" id="ARBA00023136"/>
    </source>
</evidence>
<protein>
    <submittedName>
        <fullName evidence="8">Serine/threonine-protein kinase</fullName>
    </submittedName>
</protein>
<evidence type="ECO:0000256" key="2">
    <source>
        <dbReference type="ARBA" id="ARBA00022692"/>
    </source>
</evidence>
<comment type="caution">
    <text evidence="8">The sequence shown here is derived from an EMBL/GenBank/DDBJ whole genome shotgun (WGS) entry which is preliminary data.</text>
</comment>
<evidence type="ECO:0000256" key="6">
    <source>
        <dbReference type="SAM" id="Phobius"/>
    </source>
</evidence>
<dbReference type="InterPro" id="IPR001611">
    <property type="entry name" value="Leu-rich_rpt"/>
</dbReference>
<dbReference type="FunFam" id="3.80.10.10:FF:000135">
    <property type="entry name" value="Putative LRR receptor-like serine/threonine-protein kinase"/>
    <property type="match status" value="1"/>
</dbReference>
<evidence type="ECO:0000256" key="4">
    <source>
        <dbReference type="ARBA" id="ARBA00022989"/>
    </source>
</evidence>
<dbReference type="SUPFAM" id="SSF52058">
    <property type="entry name" value="L domain-like"/>
    <property type="match status" value="1"/>
</dbReference>
<dbReference type="EMBL" id="JAAARO010000021">
    <property type="protein sequence ID" value="KAF5728692.1"/>
    <property type="molecule type" value="Genomic_DNA"/>
</dbReference>